<comment type="similarity">
    <text evidence="2">Belongs to the methyl-accepting chemotaxis (MCP) protein family.</text>
</comment>
<keyword evidence="1 3" id="KW-0807">Transducer</keyword>
<feature type="transmembrane region" description="Helical" evidence="4">
    <location>
        <begin position="193"/>
        <end position="217"/>
    </location>
</feature>
<dbReference type="GO" id="GO:0006935">
    <property type="term" value="P:chemotaxis"/>
    <property type="evidence" value="ECO:0007669"/>
    <property type="project" value="InterPro"/>
</dbReference>
<dbReference type="PANTHER" id="PTHR32089:SF112">
    <property type="entry name" value="LYSOZYME-LIKE PROTEIN-RELATED"/>
    <property type="match status" value="1"/>
</dbReference>
<evidence type="ECO:0000259" key="5">
    <source>
        <dbReference type="PROSITE" id="PS50111"/>
    </source>
</evidence>
<proteinExistence type="inferred from homology"/>
<feature type="domain" description="Methyl-accepting transducer" evidence="5">
    <location>
        <begin position="286"/>
        <end position="522"/>
    </location>
</feature>
<organism evidence="6 7">
    <name type="scientific">Paenalkalicoccus suaedae</name>
    <dbReference type="NCBI Taxonomy" id="2592382"/>
    <lineage>
        <taxon>Bacteria</taxon>
        <taxon>Bacillati</taxon>
        <taxon>Bacillota</taxon>
        <taxon>Bacilli</taxon>
        <taxon>Bacillales</taxon>
        <taxon>Bacillaceae</taxon>
        <taxon>Paenalkalicoccus</taxon>
    </lineage>
</organism>
<keyword evidence="4" id="KW-0812">Transmembrane</keyword>
<gene>
    <name evidence="6" type="ORF">FLK61_34570</name>
</gene>
<dbReference type="PANTHER" id="PTHR32089">
    <property type="entry name" value="METHYL-ACCEPTING CHEMOTAXIS PROTEIN MCPB"/>
    <property type="match status" value="1"/>
</dbReference>
<dbReference type="PRINTS" id="PR00260">
    <property type="entry name" value="CHEMTRNSDUCR"/>
</dbReference>
<dbReference type="RefSeq" id="WP_176009783.1">
    <property type="nucleotide sequence ID" value="NZ_CP041372.2"/>
</dbReference>
<evidence type="ECO:0000256" key="3">
    <source>
        <dbReference type="PROSITE-ProRule" id="PRU00284"/>
    </source>
</evidence>
<keyword evidence="4" id="KW-0472">Membrane</keyword>
<dbReference type="PROSITE" id="PS50111">
    <property type="entry name" value="CHEMOTAXIS_TRANSDUC_2"/>
    <property type="match status" value="1"/>
</dbReference>
<evidence type="ECO:0000256" key="1">
    <source>
        <dbReference type="ARBA" id="ARBA00023224"/>
    </source>
</evidence>
<accession>A0A859FFB4</accession>
<dbReference type="AlphaFoldDB" id="A0A859FFB4"/>
<dbReference type="InterPro" id="IPR004089">
    <property type="entry name" value="MCPsignal_dom"/>
</dbReference>
<protein>
    <submittedName>
        <fullName evidence="6">Methyl-accepting chemotaxis protein</fullName>
    </submittedName>
</protein>
<dbReference type="Pfam" id="PF00015">
    <property type="entry name" value="MCPsignal"/>
    <property type="match status" value="1"/>
</dbReference>
<feature type="transmembrane region" description="Helical" evidence="4">
    <location>
        <begin position="12"/>
        <end position="38"/>
    </location>
</feature>
<dbReference type="Gene3D" id="1.10.287.950">
    <property type="entry name" value="Methyl-accepting chemotaxis protein"/>
    <property type="match status" value="1"/>
</dbReference>
<name>A0A859FFB4_9BACI</name>
<dbReference type="InterPro" id="IPR004090">
    <property type="entry name" value="Chemotax_Me-accpt_rcpt"/>
</dbReference>
<dbReference type="SUPFAM" id="SSF58104">
    <property type="entry name" value="Methyl-accepting chemotaxis protein (MCP) signaling domain"/>
    <property type="match status" value="1"/>
</dbReference>
<dbReference type="GO" id="GO:0007165">
    <property type="term" value="P:signal transduction"/>
    <property type="evidence" value="ECO:0007669"/>
    <property type="project" value="UniProtKB-KW"/>
</dbReference>
<sequence length="576" mass="63900">MGKKGVKRGRQSLVRLLYGVICITLLVTICSGGLIYYFNNEVQTQTNTLDEVADFQQSYNDLLSNINEVSSLKLQLVSTGYRENQVSRMESLLVNSAEEVEGLRQRASDREGIDHYFDTIESAINAYSIQYETYFSSIFVGDEIEQIRTRIVPVVTRTEEQLINVDERMQNYLLTEREEANLALQEAMSMSQLVTGIGLVIIVVIPFVTLVLFAQVFKKGVRHILARVRAYKGGEFGFHHVSNRRDELAHVDAELANMGRELHHLLGEADRISNQVMDVANGTAIKSAEQFKAMQAIQLTTDELLSGIKEQSDHTTSISATTEEVSASAQDIYEAIAYMSEKMRALDQTSQEGLVTVKSLEDHMEELANKTVQTATDMTTMQKQMQEMTSFLAGIDSIADQTNLVAINASIEAAKAGSFGNSFAVVANEIRKLSKQASDFSDQTKQTLSALLVETTEAVEGFNKFSEQTTVMKEHTSKTSSLFRTILDENMEVTRSQMESKEAVNDINHALEGVVGDIGKLADSATVLLEKSGKVRVIVHDQTERQQALANEVGSLEETAGMLKKHKKRANSMQAS</sequence>
<dbReference type="KEGG" id="psua:FLK61_34570"/>
<dbReference type="EMBL" id="CP041372">
    <property type="protein sequence ID" value="QKS71797.1"/>
    <property type="molecule type" value="Genomic_DNA"/>
</dbReference>
<keyword evidence="7" id="KW-1185">Reference proteome</keyword>
<dbReference type="GO" id="GO:0016020">
    <property type="term" value="C:membrane"/>
    <property type="evidence" value="ECO:0007669"/>
    <property type="project" value="InterPro"/>
</dbReference>
<evidence type="ECO:0000256" key="2">
    <source>
        <dbReference type="ARBA" id="ARBA00029447"/>
    </source>
</evidence>
<evidence type="ECO:0000313" key="6">
    <source>
        <dbReference type="EMBL" id="QKS71797.1"/>
    </source>
</evidence>
<reference evidence="7" key="1">
    <citation type="submission" date="2019-07" db="EMBL/GenBank/DDBJ databases">
        <title>Bacillus alkalisoli sp. nov. isolated from saline soil.</title>
        <authorList>
            <person name="Sun J.-Q."/>
            <person name="Xu L."/>
        </authorList>
    </citation>
    <scope>NUCLEOTIDE SEQUENCE [LARGE SCALE GENOMIC DNA]</scope>
    <source>
        <strain evidence="7">M4U3P1</strain>
    </source>
</reference>
<dbReference type="SMART" id="SM00283">
    <property type="entry name" value="MA"/>
    <property type="match status" value="1"/>
</dbReference>
<evidence type="ECO:0000313" key="7">
    <source>
        <dbReference type="Proteomes" id="UP000318138"/>
    </source>
</evidence>
<dbReference type="GO" id="GO:0004888">
    <property type="term" value="F:transmembrane signaling receptor activity"/>
    <property type="evidence" value="ECO:0007669"/>
    <property type="project" value="InterPro"/>
</dbReference>
<keyword evidence="4" id="KW-1133">Transmembrane helix</keyword>
<dbReference type="Proteomes" id="UP000318138">
    <property type="component" value="Chromosome"/>
</dbReference>
<evidence type="ECO:0000256" key="4">
    <source>
        <dbReference type="SAM" id="Phobius"/>
    </source>
</evidence>